<evidence type="ECO:0000313" key="3">
    <source>
        <dbReference type="Proteomes" id="UP000823883"/>
    </source>
</evidence>
<sequence>MNGYKQISQEAAWDIMEHGTGFQIVDVRTPEEYEAGHIKGAVNIPLETIRGQEIPQLPDKSQELLVYCRSGVRSKMASEKLAAQGYTGIEEFGGVITWTHGLVK</sequence>
<dbReference type="Gene3D" id="3.40.250.10">
    <property type="entry name" value="Rhodanese-like domain"/>
    <property type="match status" value="1"/>
</dbReference>
<accession>A0A9D2PAG2</accession>
<dbReference type="InterPro" id="IPR036873">
    <property type="entry name" value="Rhodanese-like_dom_sf"/>
</dbReference>
<dbReference type="PANTHER" id="PTHR45431:SF3">
    <property type="entry name" value="RHODANESE-LIKE DOMAIN-CONTAINING PROTEIN 15, CHLOROPLASTIC"/>
    <property type="match status" value="1"/>
</dbReference>
<protein>
    <submittedName>
        <fullName evidence="2">Rhodanese-like domain-containing protein</fullName>
    </submittedName>
</protein>
<dbReference type="InterPro" id="IPR052367">
    <property type="entry name" value="Thiosulfate_ST/Rhodanese-like"/>
</dbReference>
<feature type="domain" description="Rhodanese" evidence="1">
    <location>
        <begin position="18"/>
        <end position="98"/>
    </location>
</feature>
<reference evidence="2" key="2">
    <citation type="submission" date="2021-04" db="EMBL/GenBank/DDBJ databases">
        <authorList>
            <person name="Gilroy R."/>
        </authorList>
    </citation>
    <scope>NUCLEOTIDE SEQUENCE</scope>
    <source>
        <strain evidence="2">CHK183-5548</strain>
    </source>
</reference>
<comment type="caution">
    <text evidence="2">The sequence shown here is derived from an EMBL/GenBank/DDBJ whole genome shotgun (WGS) entry which is preliminary data.</text>
</comment>
<evidence type="ECO:0000259" key="1">
    <source>
        <dbReference type="PROSITE" id="PS50206"/>
    </source>
</evidence>
<dbReference type="Pfam" id="PF00581">
    <property type="entry name" value="Rhodanese"/>
    <property type="match status" value="1"/>
</dbReference>
<organism evidence="2 3">
    <name type="scientific">Candidatus Lachnoclostridium pullistercoris</name>
    <dbReference type="NCBI Taxonomy" id="2838632"/>
    <lineage>
        <taxon>Bacteria</taxon>
        <taxon>Bacillati</taxon>
        <taxon>Bacillota</taxon>
        <taxon>Clostridia</taxon>
        <taxon>Lachnospirales</taxon>
        <taxon>Lachnospiraceae</taxon>
    </lineage>
</organism>
<dbReference type="EMBL" id="DWWL01000023">
    <property type="protein sequence ID" value="HJC47140.1"/>
    <property type="molecule type" value="Genomic_DNA"/>
</dbReference>
<dbReference type="SUPFAM" id="SSF52821">
    <property type="entry name" value="Rhodanese/Cell cycle control phosphatase"/>
    <property type="match status" value="1"/>
</dbReference>
<dbReference type="Proteomes" id="UP000823883">
    <property type="component" value="Unassembled WGS sequence"/>
</dbReference>
<name>A0A9D2PAG2_9FIRM</name>
<dbReference type="PANTHER" id="PTHR45431">
    <property type="entry name" value="RHODANESE-LIKE DOMAIN-CONTAINING PROTEIN 15, CHLOROPLASTIC"/>
    <property type="match status" value="1"/>
</dbReference>
<dbReference type="AlphaFoldDB" id="A0A9D2PAG2"/>
<dbReference type="CDD" id="cd00158">
    <property type="entry name" value="RHOD"/>
    <property type="match status" value="1"/>
</dbReference>
<reference evidence="2" key="1">
    <citation type="journal article" date="2021" name="PeerJ">
        <title>Extensive microbial diversity within the chicken gut microbiome revealed by metagenomics and culture.</title>
        <authorList>
            <person name="Gilroy R."/>
            <person name="Ravi A."/>
            <person name="Getino M."/>
            <person name="Pursley I."/>
            <person name="Horton D.L."/>
            <person name="Alikhan N.F."/>
            <person name="Baker D."/>
            <person name="Gharbi K."/>
            <person name="Hall N."/>
            <person name="Watson M."/>
            <person name="Adriaenssens E.M."/>
            <person name="Foster-Nyarko E."/>
            <person name="Jarju S."/>
            <person name="Secka A."/>
            <person name="Antonio M."/>
            <person name="Oren A."/>
            <person name="Chaudhuri R.R."/>
            <person name="La Ragione R."/>
            <person name="Hildebrand F."/>
            <person name="Pallen M.J."/>
        </authorList>
    </citation>
    <scope>NUCLEOTIDE SEQUENCE</scope>
    <source>
        <strain evidence="2">CHK183-5548</strain>
    </source>
</reference>
<gene>
    <name evidence="2" type="ORF">IAA04_03695</name>
</gene>
<proteinExistence type="predicted"/>
<dbReference type="SMART" id="SM00450">
    <property type="entry name" value="RHOD"/>
    <property type="match status" value="1"/>
</dbReference>
<evidence type="ECO:0000313" key="2">
    <source>
        <dbReference type="EMBL" id="HJC47140.1"/>
    </source>
</evidence>
<dbReference type="PROSITE" id="PS50206">
    <property type="entry name" value="RHODANESE_3"/>
    <property type="match status" value="1"/>
</dbReference>
<dbReference type="InterPro" id="IPR001763">
    <property type="entry name" value="Rhodanese-like_dom"/>
</dbReference>